<sequence>MNSMKESNVKKFKNMYLIINIPMICFLLVIAPVLIITKGDKVYYVGIISRIILGILCIFNGLWNWGTEYYSVFKTNLFMKINNHPKWVWWIVIIVGIVCLITAFMGYGYNGVKKPA</sequence>
<evidence type="ECO:0000256" key="1">
    <source>
        <dbReference type="SAM" id="Phobius"/>
    </source>
</evidence>
<evidence type="ECO:0000313" key="3">
    <source>
        <dbReference type="Proteomes" id="UP000184447"/>
    </source>
</evidence>
<dbReference type="Proteomes" id="UP000184447">
    <property type="component" value="Unassembled WGS sequence"/>
</dbReference>
<feature type="transmembrane region" description="Helical" evidence="1">
    <location>
        <begin position="42"/>
        <end position="66"/>
    </location>
</feature>
<feature type="transmembrane region" description="Helical" evidence="1">
    <location>
        <begin position="15"/>
        <end position="36"/>
    </location>
</feature>
<keyword evidence="1" id="KW-0472">Membrane</keyword>
<keyword evidence="3" id="KW-1185">Reference proteome</keyword>
<organism evidence="2 3">
    <name type="scientific">Clostridium grantii DSM 8605</name>
    <dbReference type="NCBI Taxonomy" id="1121316"/>
    <lineage>
        <taxon>Bacteria</taxon>
        <taxon>Bacillati</taxon>
        <taxon>Bacillota</taxon>
        <taxon>Clostridia</taxon>
        <taxon>Eubacteriales</taxon>
        <taxon>Clostridiaceae</taxon>
        <taxon>Clostridium</taxon>
    </lineage>
</organism>
<feature type="transmembrane region" description="Helical" evidence="1">
    <location>
        <begin position="87"/>
        <end position="109"/>
    </location>
</feature>
<accession>A0A1M5WTU3</accession>
<dbReference type="EMBL" id="FQXM01000020">
    <property type="protein sequence ID" value="SHH90871.1"/>
    <property type="molecule type" value="Genomic_DNA"/>
</dbReference>
<gene>
    <name evidence="2" type="ORF">SAMN02745207_03116</name>
</gene>
<name>A0A1M5WTU3_9CLOT</name>
<proteinExistence type="predicted"/>
<dbReference type="STRING" id="1121316.SAMN02745207_03116"/>
<dbReference type="AlphaFoldDB" id="A0A1M5WTU3"/>
<protein>
    <submittedName>
        <fullName evidence="2">Uncharacterized protein</fullName>
    </submittedName>
</protein>
<keyword evidence="1" id="KW-1133">Transmembrane helix</keyword>
<evidence type="ECO:0000313" key="2">
    <source>
        <dbReference type="EMBL" id="SHH90871.1"/>
    </source>
</evidence>
<reference evidence="2 3" key="1">
    <citation type="submission" date="2016-11" db="EMBL/GenBank/DDBJ databases">
        <authorList>
            <person name="Jaros S."/>
            <person name="Januszkiewicz K."/>
            <person name="Wedrychowicz H."/>
        </authorList>
    </citation>
    <scope>NUCLEOTIDE SEQUENCE [LARGE SCALE GENOMIC DNA]</scope>
    <source>
        <strain evidence="2 3">DSM 8605</strain>
    </source>
</reference>
<keyword evidence="1" id="KW-0812">Transmembrane</keyword>